<dbReference type="GO" id="GO:0030288">
    <property type="term" value="C:outer membrane-bounded periplasmic space"/>
    <property type="evidence" value="ECO:0007669"/>
    <property type="project" value="TreeGrafter"/>
</dbReference>
<protein>
    <recommendedName>
        <fullName evidence="7">Penicillin-binding protein 1A</fullName>
        <ecNumber evidence="24">2.4.99.28</ecNumber>
        <ecNumber evidence="6">3.4.16.4</ecNumber>
    </recommendedName>
</protein>
<keyword evidence="11" id="KW-0328">Glycosyltransferase</keyword>
<dbReference type="InterPro" id="IPR001264">
    <property type="entry name" value="Glyco_trans_51"/>
</dbReference>
<evidence type="ECO:0000256" key="1">
    <source>
        <dbReference type="ARBA" id="ARBA00002624"/>
    </source>
</evidence>
<evidence type="ECO:0000256" key="15">
    <source>
        <dbReference type="ARBA" id="ARBA00022960"/>
    </source>
</evidence>
<dbReference type="PANTHER" id="PTHR32282:SF11">
    <property type="entry name" value="PENICILLIN-BINDING PROTEIN 1B"/>
    <property type="match status" value="1"/>
</dbReference>
<feature type="compositionally biased region" description="Acidic residues" evidence="27">
    <location>
        <begin position="139"/>
        <end position="158"/>
    </location>
</feature>
<feature type="compositionally biased region" description="Acidic residues" evidence="27">
    <location>
        <begin position="95"/>
        <end position="115"/>
    </location>
</feature>
<evidence type="ECO:0000256" key="21">
    <source>
        <dbReference type="ARBA" id="ARBA00023268"/>
    </source>
</evidence>
<keyword evidence="14" id="KW-0378">Hydrolase</keyword>
<keyword evidence="32" id="KW-1185">Reference proteome</keyword>
<feature type="transmembrane region" description="Helical" evidence="28">
    <location>
        <begin position="334"/>
        <end position="357"/>
    </location>
</feature>
<dbReference type="FunFam" id="1.10.3810.10:FF:000001">
    <property type="entry name" value="Penicillin-binding protein 1A"/>
    <property type="match status" value="1"/>
</dbReference>
<evidence type="ECO:0000256" key="13">
    <source>
        <dbReference type="ARBA" id="ARBA00022692"/>
    </source>
</evidence>
<name>A0A6N7XMU7_9FIRM</name>
<dbReference type="EC" id="2.4.99.28" evidence="24"/>
<keyword evidence="17" id="KW-0573">Peptidoglycan synthesis</keyword>
<evidence type="ECO:0000256" key="24">
    <source>
        <dbReference type="ARBA" id="ARBA00044770"/>
    </source>
</evidence>
<evidence type="ECO:0000256" key="5">
    <source>
        <dbReference type="ARBA" id="ARBA00007739"/>
    </source>
</evidence>
<evidence type="ECO:0000256" key="25">
    <source>
        <dbReference type="ARBA" id="ARBA00049902"/>
    </source>
</evidence>
<keyword evidence="19 28" id="KW-0472">Membrane</keyword>
<keyword evidence="12" id="KW-0808">Transferase</keyword>
<keyword evidence="13 28" id="KW-0812">Transmembrane</keyword>
<keyword evidence="22" id="KW-0961">Cell wall biogenesis/degradation</keyword>
<keyword evidence="8" id="KW-1003">Cell membrane</keyword>
<evidence type="ECO:0000256" key="9">
    <source>
        <dbReference type="ARBA" id="ARBA00022645"/>
    </source>
</evidence>
<evidence type="ECO:0000313" key="31">
    <source>
        <dbReference type="EMBL" id="MST70881.1"/>
    </source>
</evidence>
<dbReference type="InterPro" id="IPR001460">
    <property type="entry name" value="PCN-bd_Tpept"/>
</dbReference>
<feature type="domain" description="Glycosyl transferase family 51" evidence="30">
    <location>
        <begin position="388"/>
        <end position="545"/>
    </location>
</feature>
<comment type="subcellular location">
    <subcellularLocation>
        <location evidence="2">Cell membrane</location>
        <topology evidence="2">Single-pass type II membrane protein</topology>
    </subcellularLocation>
</comment>
<dbReference type="AlphaFoldDB" id="A0A6N7XMU7"/>
<evidence type="ECO:0000256" key="28">
    <source>
        <dbReference type="SAM" id="Phobius"/>
    </source>
</evidence>
<evidence type="ECO:0000256" key="6">
    <source>
        <dbReference type="ARBA" id="ARBA00012448"/>
    </source>
</evidence>
<feature type="compositionally biased region" description="Acidic residues" evidence="27">
    <location>
        <begin position="237"/>
        <end position="246"/>
    </location>
</feature>
<dbReference type="Gene3D" id="1.10.3810.10">
    <property type="entry name" value="Biosynthetic peptidoglycan transglycosylase-like"/>
    <property type="match status" value="1"/>
</dbReference>
<dbReference type="UniPathway" id="UPA00219"/>
<sequence length="1197" mass="132019">MGGYNMQKDNDQRTDKDLEVEEYLSQFGADEEVQDDTDISSFLIDDPEESLNAESTPSETELEPELVDEEPETDAPPSEADDFDFESIDSRNSDETDLNLEDLNDDIASDADLESSDAAAGAAYANSLISSESETAAADAEEPIEDGASECPDSDAEEDVSKELEENATEDVTPLEVIDDTDTEPDDTGLPLSDDDVIEADDTAETETEAPPTEEPAESEENADENPHDEGNSHDAEETEPDEVSSEDLIRSKEISAVSDVLLEDDAADVKEIKEPKLTRQEKKAARQKKGKRAARFLSLFVENPDYDSSQGETIVKEGKHIKNKPKKFSFFHLFRDIILAGVLCVMIFICYSFVIITKAPKIDPVNIYDNIQQSSVIYNDEGRAVDSAYYTQDRKICKYEDMPENLVNAFVALEDKTFWKHHGFNWTRMIGAVFQSITGSGKISGTSTITQQLARNVYLPETMSTRSIKRKVLEMYYAAVIERKLSKKEIVEAYLNTIYLGFGNYGVEAASESYFGKKPKDLSLVQCASLAALPQAPDSYALVQMLGSGETPDDNDTIIKKRPNKYVANDESKNRRETCLALMKDQGYITEDQYNKAKGQKLTKFLNAQLSNKASKYSYFHEYLLDEVIQDLMEKYDYSEDKATDLVYTGGLNIYSTVDSHAQAMIVKEFNKDSNFPSIAGYSTDGNGNIINSGGGIMLYSYRNFFNSKNEFKLKSQECKVNEDGSLTIKSGYRLNIYNTSAGYSLEFKPTYVNEGGKLYMYNGGYINIPEKYKSMDDNDNLVISAKFFKKYPDWIKLGKNTATITENAYTLPEKTIEPQASMVIVEVGTGKIKAMVGGRKQQGRQLYNRALNPRQSGSSIKPISVYSGALQKSYDLASEGKKFPFKDTGHDRQGSKYYGDYLTASSVIVDERMTFNGQTWPQNASNSFSGAVTMRKALQNSINVCAVKLELQVGAEYIADLVEKFGITTLDREGGTNDLNPAALALGGLTNGVIPLEMAQAYAAFPNGGVRQSSIAYTKVTDRNGKVLLTSKSESSKVLDEGVAFVMTDMLKSVVSQGIGSPAGISGVQAGGKTGTTSSEFDIWFDGFTPSYAAALWIGNDVNMQLTSMSGPAAALWGKIMNQIPKAKKGHYKSQPSDVTHVNGEYYTKGTESGRSTYFADRAREAAQRKAAAAKKKAASSKKSSHDDHDDDDDD</sequence>
<keyword evidence="18 28" id="KW-1133">Transmembrane helix</keyword>
<keyword evidence="20" id="KW-0046">Antibiotic resistance</keyword>
<keyword evidence="15" id="KW-0133">Cell shape</keyword>
<dbReference type="Gene3D" id="3.40.710.10">
    <property type="entry name" value="DD-peptidase/beta-lactamase superfamily"/>
    <property type="match status" value="2"/>
</dbReference>
<evidence type="ECO:0000256" key="17">
    <source>
        <dbReference type="ARBA" id="ARBA00022984"/>
    </source>
</evidence>
<dbReference type="GO" id="GO:0008955">
    <property type="term" value="F:peptidoglycan glycosyltransferase activity"/>
    <property type="evidence" value="ECO:0007669"/>
    <property type="project" value="UniProtKB-EC"/>
</dbReference>
<dbReference type="Proteomes" id="UP000469424">
    <property type="component" value="Unassembled WGS sequence"/>
</dbReference>
<reference evidence="31 32" key="1">
    <citation type="submission" date="2019-08" db="EMBL/GenBank/DDBJ databases">
        <title>In-depth cultivation of the pig gut microbiome towards novel bacterial diversity and tailored functional studies.</title>
        <authorList>
            <person name="Wylensek D."/>
            <person name="Hitch T.C.A."/>
            <person name="Clavel T."/>
        </authorList>
    </citation>
    <scope>NUCLEOTIDE SEQUENCE [LARGE SCALE GENOMIC DNA]</scope>
    <source>
        <strain evidence="31 32">WCA-MUC-591-APC-4B</strain>
    </source>
</reference>
<dbReference type="GO" id="GO:0006508">
    <property type="term" value="P:proteolysis"/>
    <property type="evidence" value="ECO:0007669"/>
    <property type="project" value="UniProtKB-KW"/>
</dbReference>
<organism evidence="31 32">
    <name type="scientific">Mogibacterium kristiansenii</name>
    <dbReference type="NCBI Taxonomy" id="2606708"/>
    <lineage>
        <taxon>Bacteria</taxon>
        <taxon>Bacillati</taxon>
        <taxon>Bacillota</taxon>
        <taxon>Clostridia</taxon>
        <taxon>Peptostreptococcales</taxon>
        <taxon>Anaerovoracaceae</taxon>
        <taxon>Mogibacterium</taxon>
    </lineage>
</organism>
<proteinExistence type="inferred from homology"/>
<feature type="compositionally biased region" description="Acidic residues" evidence="27">
    <location>
        <begin position="29"/>
        <end position="38"/>
    </location>
</feature>
<gene>
    <name evidence="31" type="ORF">FYJ65_05955</name>
</gene>
<feature type="compositionally biased region" description="Acidic residues" evidence="27">
    <location>
        <begin position="215"/>
        <end position="224"/>
    </location>
</feature>
<dbReference type="EMBL" id="VUNA01000010">
    <property type="protein sequence ID" value="MST70881.1"/>
    <property type="molecule type" value="Genomic_DNA"/>
</dbReference>
<dbReference type="GO" id="GO:0008658">
    <property type="term" value="F:penicillin binding"/>
    <property type="evidence" value="ECO:0007669"/>
    <property type="project" value="InterPro"/>
</dbReference>
<evidence type="ECO:0000256" key="16">
    <source>
        <dbReference type="ARBA" id="ARBA00022968"/>
    </source>
</evidence>
<feature type="compositionally biased region" description="Basic and acidic residues" evidence="27">
    <location>
        <begin position="225"/>
        <end position="236"/>
    </location>
</feature>
<feature type="compositionally biased region" description="Acidic residues" evidence="27">
    <location>
        <begin position="60"/>
        <end position="87"/>
    </location>
</feature>
<evidence type="ECO:0000256" key="4">
    <source>
        <dbReference type="ARBA" id="ARBA00007090"/>
    </source>
</evidence>
<evidence type="ECO:0000256" key="14">
    <source>
        <dbReference type="ARBA" id="ARBA00022801"/>
    </source>
</evidence>
<keyword evidence="21" id="KW-0511">Multifunctional enzyme</keyword>
<accession>A0A6N7XMU7</accession>
<evidence type="ECO:0000256" key="18">
    <source>
        <dbReference type="ARBA" id="ARBA00022989"/>
    </source>
</evidence>
<evidence type="ECO:0000256" key="12">
    <source>
        <dbReference type="ARBA" id="ARBA00022679"/>
    </source>
</evidence>
<feature type="region of interest" description="Disordered" evidence="27">
    <location>
        <begin position="26"/>
        <end position="119"/>
    </location>
</feature>
<comment type="similarity">
    <text evidence="4">In the C-terminal section; belongs to the transpeptidase family.</text>
</comment>
<evidence type="ECO:0000256" key="22">
    <source>
        <dbReference type="ARBA" id="ARBA00023316"/>
    </source>
</evidence>
<feature type="region of interest" description="Disordered" evidence="27">
    <location>
        <begin position="1166"/>
        <end position="1197"/>
    </location>
</feature>
<comment type="caution">
    <text evidence="31">The sequence shown here is derived from an EMBL/GenBank/DDBJ whole genome shotgun (WGS) entry which is preliminary data.</text>
</comment>
<evidence type="ECO:0000256" key="23">
    <source>
        <dbReference type="ARBA" id="ARBA00034000"/>
    </source>
</evidence>
<keyword evidence="9" id="KW-0121">Carboxypeptidase</keyword>
<dbReference type="GO" id="GO:0046677">
    <property type="term" value="P:response to antibiotic"/>
    <property type="evidence" value="ECO:0007669"/>
    <property type="project" value="UniProtKB-KW"/>
</dbReference>
<evidence type="ECO:0000256" key="19">
    <source>
        <dbReference type="ARBA" id="ARBA00023136"/>
    </source>
</evidence>
<dbReference type="SUPFAM" id="SSF53955">
    <property type="entry name" value="Lysozyme-like"/>
    <property type="match status" value="1"/>
</dbReference>
<dbReference type="GO" id="GO:0005886">
    <property type="term" value="C:plasma membrane"/>
    <property type="evidence" value="ECO:0007669"/>
    <property type="project" value="UniProtKB-SubCell"/>
</dbReference>
<dbReference type="Pfam" id="PF00905">
    <property type="entry name" value="Transpeptidase"/>
    <property type="match status" value="1"/>
</dbReference>
<dbReference type="EC" id="3.4.16.4" evidence="6"/>
<comment type="catalytic activity">
    <reaction evidence="23">
        <text>Preferential cleavage: (Ac)2-L-Lys-D-Ala-|-D-Ala. Also transpeptidation of peptidyl-alanyl moieties that are N-acyl substituents of D-alanine.</text>
        <dbReference type="EC" id="3.4.16.4"/>
    </reaction>
</comment>
<evidence type="ECO:0000259" key="30">
    <source>
        <dbReference type="Pfam" id="PF00912"/>
    </source>
</evidence>
<evidence type="ECO:0000256" key="27">
    <source>
        <dbReference type="SAM" id="MobiDB-lite"/>
    </source>
</evidence>
<dbReference type="GO" id="GO:0071555">
    <property type="term" value="P:cell wall organization"/>
    <property type="evidence" value="ECO:0007669"/>
    <property type="project" value="UniProtKB-KW"/>
</dbReference>
<keyword evidence="16" id="KW-0735">Signal-anchor</keyword>
<evidence type="ECO:0000256" key="7">
    <source>
        <dbReference type="ARBA" id="ARBA00018638"/>
    </source>
</evidence>
<dbReference type="PANTHER" id="PTHR32282">
    <property type="entry name" value="BINDING PROTEIN TRANSPEPTIDASE, PUTATIVE-RELATED"/>
    <property type="match status" value="1"/>
</dbReference>
<evidence type="ECO:0000256" key="2">
    <source>
        <dbReference type="ARBA" id="ARBA00004401"/>
    </source>
</evidence>
<dbReference type="GO" id="GO:0008360">
    <property type="term" value="P:regulation of cell shape"/>
    <property type="evidence" value="ECO:0007669"/>
    <property type="project" value="UniProtKB-KW"/>
</dbReference>
<dbReference type="InterPro" id="IPR023346">
    <property type="entry name" value="Lysozyme-like_dom_sf"/>
</dbReference>
<comment type="pathway">
    <text evidence="26">Glycan biosynthesis.</text>
</comment>
<dbReference type="GO" id="GO:0009252">
    <property type="term" value="P:peptidoglycan biosynthetic process"/>
    <property type="evidence" value="ECO:0007669"/>
    <property type="project" value="UniProtKB-UniPathway"/>
</dbReference>
<evidence type="ECO:0000259" key="29">
    <source>
        <dbReference type="Pfam" id="PF00905"/>
    </source>
</evidence>
<dbReference type="Pfam" id="PF00912">
    <property type="entry name" value="Transgly"/>
    <property type="match status" value="1"/>
</dbReference>
<dbReference type="SUPFAM" id="SSF56601">
    <property type="entry name" value="beta-lactamase/transpeptidase-like"/>
    <property type="match status" value="1"/>
</dbReference>
<evidence type="ECO:0000256" key="3">
    <source>
        <dbReference type="ARBA" id="ARBA00004752"/>
    </source>
</evidence>
<evidence type="ECO:0000313" key="32">
    <source>
        <dbReference type="Proteomes" id="UP000469424"/>
    </source>
</evidence>
<feature type="compositionally biased region" description="Acidic residues" evidence="27">
    <location>
        <begin position="177"/>
        <end position="208"/>
    </location>
</feature>
<comment type="pathway">
    <text evidence="3">Cell wall biogenesis; peptidoglycan biosynthesis.</text>
</comment>
<evidence type="ECO:0000256" key="26">
    <source>
        <dbReference type="ARBA" id="ARBA00060592"/>
    </source>
</evidence>
<comment type="catalytic activity">
    <reaction evidence="25">
        <text>[GlcNAc-(1-&gt;4)-Mur2Ac(oyl-L-Ala-gamma-D-Glu-L-Lys-D-Ala-D-Ala)](n)-di-trans,octa-cis-undecaprenyl diphosphate + beta-D-GlcNAc-(1-&gt;4)-Mur2Ac(oyl-L-Ala-gamma-D-Glu-L-Lys-D-Ala-D-Ala)-di-trans,octa-cis-undecaprenyl diphosphate = [GlcNAc-(1-&gt;4)-Mur2Ac(oyl-L-Ala-gamma-D-Glu-L-Lys-D-Ala-D-Ala)](n+1)-di-trans,octa-cis-undecaprenyl diphosphate + di-trans,octa-cis-undecaprenyl diphosphate + H(+)</text>
        <dbReference type="Rhea" id="RHEA:23708"/>
        <dbReference type="Rhea" id="RHEA-COMP:9602"/>
        <dbReference type="Rhea" id="RHEA-COMP:9603"/>
        <dbReference type="ChEBI" id="CHEBI:15378"/>
        <dbReference type="ChEBI" id="CHEBI:58405"/>
        <dbReference type="ChEBI" id="CHEBI:60033"/>
        <dbReference type="ChEBI" id="CHEBI:78435"/>
        <dbReference type="EC" id="2.4.99.28"/>
    </reaction>
</comment>
<dbReference type="InterPro" id="IPR050396">
    <property type="entry name" value="Glycosyltr_51/Transpeptidase"/>
</dbReference>
<comment type="function">
    <text evidence="1">Cell wall formation. Synthesis of cross-linked peptidoglycan from the lipid intermediates. The enzyme has a penicillin-insensitive transglycosylase N-terminal domain (formation of linear glycan strands) and a penicillin-sensitive transpeptidase C-terminal domain (cross-linking of the peptide subunits).</text>
</comment>
<dbReference type="InterPro" id="IPR036950">
    <property type="entry name" value="PBP_transglycosylase"/>
</dbReference>
<evidence type="ECO:0000256" key="10">
    <source>
        <dbReference type="ARBA" id="ARBA00022670"/>
    </source>
</evidence>
<keyword evidence="10" id="KW-0645">Protease</keyword>
<evidence type="ECO:0000256" key="11">
    <source>
        <dbReference type="ARBA" id="ARBA00022676"/>
    </source>
</evidence>
<evidence type="ECO:0000256" key="8">
    <source>
        <dbReference type="ARBA" id="ARBA00022475"/>
    </source>
</evidence>
<feature type="domain" description="Penicillin-binding protein transpeptidase" evidence="29">
    <location>
        <begin position="823"/>
        <end position="1081"/>
    </location>
</feature>
<dbReference type="InterPro" id="IPR012338">
    <property type="entry name" value="Beta-lactam/transpept-like"/>
</dbReference>
<comment type="similarity">
    <text evidence="5">In the N-terminal section; belongs to the glycosyltransferase 51 family.</text>
</comment>
<feature type="region of interest" description="Disordered" evidence="27">
    <location>
        <begin position="131"/>
        <end position="251"/>
    </location>
</feature>
<evidence type="ECO:0000256" key="20">
    <source>
        <dbReference type="ARBA" id="ARBA00023251"/>
    </source>
</evidence>
<dbReference type="GO" id="GO:0009002">
    <property type="term" value="F:serine-type D-Ala-D-Ala carboxypeptidase activity"/>
    <property type="evidence" value="ECO:0007669"/>
    <property type="project" value="UniProtKB-EC"/>
</dbReference>